<dbReference type="GO" id="GO:0005829">
    <property type="term" value="C:cytosol"/>
    <property type="evidence" value="ECO:0007669"/>
    <property type="project" value="TreeGrafter"/>
</dbReference>
<dbReference type="GO" id="GO:0004832">
    <property type="term" value="F:valine-tRNA ligase activity"/>
    <property type="evidence" value="ECO:0007669"/>
    <property type="project" value="UniProtKB-EC"/>
</dbReference>
<evidence type="ECO:0000256" key="3">
    <source>
        <dbReference type="ARBA" id="ARBA00022741"/>
    </source>
</evidence>
<sequence>MKVTPAHDPNDFEIGNRHDLERIIVMDESGKMNDKAGKYEGMDRFECREQLVKDLEAEGLVIKIEEHEHSVGHSERSGAVVEPYLSTQWFVKMKPLAEQALNNQDTDNRIDFVPARF</sequence>
<dbReference type="PANTHER" id="PTHR11946:SF93">
    <property type="entry name" value="VALINE--TRNA LIGASE, CHLOROPLASTIC_MITOCHONDRIAL 2"/>
    <property type="match status" value="1"/>
</dbReference>
<keyword evidence="6 8" id="KW-0030">Aminoacyl-tRNA synthetase</keyword>
<dbReference type="GO" id="GO:0005524">
    <property type="term" value="F:ATP binding"/>
    <property type="evidence" value="ECO:0007669"/>
    <property type="project" value="UniProtKB-KW"/>
</dbReference>
<keyword evidence="3" id="KW-0547">Nucleotide-binding</keyword>
<name>A0A380FJ04_STAGA</name>
<evidence type="ECO:0000256" key="2">
    <source>
        <dbReference type="ARBA" id="ARBA00022598"/>
    </source>
</evidence>
<evidence type="ECO:0000256" key="4">
    <source>
        <dbReference type="ARBA" id="ARBA00022840"/>
    </source>
</evidence>
<dbReference type="EMBL" id="UHDK01000001">
    <property type="protein sequence ID" value="SUM33463.1"/>
    <property type="molecule type" value="Genomic_DNA"/>
</dbReference>
<evidence type="ECO:0000256" key="1">
    <source>
        <dbReference type="ARBA" id="ARBA00013169"/>
    </source>
</evidence>
<dbReference type="PANTHER" id="PTHR11946">
    <property type="entry name" value="VALYL-TRNA SYNTHETASES"/>
    <property type="match status" value="1"/>
</dbReference>
<dbReference type="InterPro" id="IPR009008">
    <property type="entry name" value="Val/Leu/Ile-tRNA-synth_edit"/>
</dbReference>
<dbReference type="Gene3D" id="3.90.740.10">
    <property type="entry name" value="Valyl/Leucyl/Isoleucyl-tRNA synthetase, editing domain"/>
    <property type="match status" value="1"/>
</dbReference>
<organism evidence="8 9">
    <name type="scientific">Staphylococcus gallinarum</name>
    <dbReference type="NCBI Taxonomy" id="1293"/>
    <lineage>
        <taxon>Bacteria</taxon>
        <taxon>Bacillati</taxon>
        <taxon>Bacillota</taxon>
        <taxon>Bacilli</taxon>
        <taxon>Bacillales</taxon>
        <taxon>Staphylococcaceae</taxon>
        <taxon>Staphylococcus</taxon>
    </lineage>
</organism>
<dbReference type="GO" id="GO:0002161">
    <property type="term" value="F:aminoacyl-tRNA deacylase activity"/>
    <property type="evidence" value="ECO:0007669"/>
    <property type="project" value="InterPro"/>
</dbReference>
<dbReference type="SUPFAM" id="SSF50677">
    <property type="entry name" value="ValRS/IleRS/LeuRS editing domain"/>
    <property type="match status" value="1"/>
</dbReference>
<evidence type="ECO:0000313" key="9">
    <source>
        <dbReference type="Proteomes" id="UP000255277"/>
    </source>
</evidence>
<evidence type="ECO:0000256" key="7">
    <source>
        <dbReference type="ARBA" id="ARBA00029936"/>
    </source>
</evidence>
<proteinExistence type="predicted"/>
<dbReference type="EC" id="6.1.1.9" evidence="1"/>
<dbReference type="SUPFAM" id="SSF52374">
    <property type="entry name" value="Nucleotidylyl transferase"/>
    <property type="match status" value="1"/>
</dbReference>
<dbReference type="InterPro" id="IPR002303">
    <property type="entry name" value="Valyl-tRNA_ligase"/>
</dbReference>
<evidence type="ECO:0000256" key="6">
    <source>
        <dbReference type="ARBA" id="ARBA00023146"/>
    </source>
</evidence>
<reference evidence="8 9" key="1">
    <citation type="submission" date="2018-06" db="EMBL/GenBank/DDBJ databases">
        <authorList>
            <consortium name="Pathogen Informatics"/>
            <person name="Doyle S."/>
        </authorList>
    </citation>
    <scope>NUCLEOTIDE SEQUENCE [LARGE SCALE GENOMIC DNA]</scope>
    <source>
        <strain evidence="8 9">NCTC12195</strain>
    </source>
</reference>
<keyword evidence="5" id="KW-0648">Protein biosynthesis</keyword>
<keyword evidence="2 8" id="KW-0436">Ligase</keyword>
<dbReference type="GO" id="GO:0006438">
    <property type="term" value="P:valyl-tRNA aminoacylation"/>
    <property type="evidence" value="ECO:0007669"/>
    <property type="project" value="InterPro"/>
</dbReference>
<evidence type="ECO:0000313" key="8">
    <source>
        <dbReference type="EMBL" id="SUM33463.1"/>
    </source>
</evidence>
<gene>
    <name evidence="8" type="primary">valS_3</name>
    <name evidence="8" type="ORF">NCTC12195_02924</name>
</gene>
<dbReference type="AlphaFoldDB" id="A0A380FJ04"/>
<keyword evidence="4" id="KW-0067">ATP-binding</keyword>
<dbReference type="Proteomes" id="UP000255277">
    <property type="component" value="Unassembled WGS sequence"/>
</dbReference>
<protein>
    <recommendedName>
        <fullName evidence="1">valine--tRNA ligase</fullName>
        <ecNumber evidence="1">6.1.1.9</ecNumber>
    </recommendedName>
    <alternativeName>
        <fullName evidence="7">Valyl-tRNA synthetase</fullName>
    </alternativeName>
</protein>
<evidence type="ECO:0000256" key="5">
    <source>
        <dbReference type="ARBA" id="ARBA00022917"/>
    </source>
</evidence>
<accession>A0A380FJ04</accession>